<dbReference type="PROSITE" id="PS00903">
    <property type="entry name" value="CYT_DCMP_DEAMINASES_1"/>
    <property type="match status" value="1"/>
</dbReference>
<protein>
    <submittedName>
        <fullName evidence="4">tRNA-specific adenosine deaminase</fullName>
        <ecNumber evidence="4">3.5.4.33</ecNumber>
    </submittedName>
</protein>
<proteinExistence type="predicted"/>
<evidence type="ECO:0000259" key="3">
    <source>
        <dbReference type="PROSITE" id="PS51747"/>
    </source>
</evidence>
<keyword evidence="2" id="KW-0862">Zinc</keyword>
<keyword evidence="4" id="KW-0378">Hydrolase</keyword>
<name>A0A399DX47_9DEIN</name>
<dbReference type="Gene3D" id="3.40.140.10">
    <property type="entry name" value="Cytidine Deaminase, domain 2"/>
    <property type="match status" value="1"/>
</dbReference>
<dbReference type="InterPro" id="IPR016193">
    <property type="entry name" value="Cytidine_deaminase-like"/>
</dbReference>
<dbReference type="AlphaFoldDB" id="A0A399DX47"/>
<dbReference type="Pfam" id="PF00383">
    <property type="entry name" value="dCMP_cyt_deam_1"/>
    <property type="match status" value="1"/>
</dbReference>
<dbReference type="InterPro" id="IPR002125">
    <property type="entry name" value="CMP_dCMP_dom"/>
</dbReference>
<dbReference type="PANTHER" id="PTHR11079:SF162">
    <property type="entry name" value="RIBOFLAVIN BIOSYNTHESIS PROTEIN PYRD, CHLOROPLASTIC"/>
    <property type="match status" value="1"/>
</dbReference>
<dbReference type="EMBL" id="QXDL01000343">
    <property type="protein sequence ID" value="RIH75818.1"/>
    <property type="molecule type" value="Genomic_DNA"/>
</dbReference>
<reference evidence="4 5" key="1">
    <citation type="submission" date="2018-08" db="EMBL/GenBank/DDBJ databases">
        <title>Meiothermus terrae DSM 26712 genome sequencing project.</title>
        <authorList>
            <person name="Da Costa M.S."/>
            <person name="Albuquerque L."/>
            <person name="Raposo P."/>
            <person name="Froufe H.J.C."/>
            <person name="Barroso C.S."/>
            <person name="Egas C."/>
        </authorList>
    </citation>
    <scope>NUCLEOTIDE SEQUENCE [LARGE SCALE GENOMIC DNA]</scope>
    <source>
        <strain evidence="4 5">DSM 26712</strain>
    </source>
</reference>
<dbReference type="InterPro" id="IPR016192">
    <property type="entry name" value="APOBEC/CMP_deaminase_Zn-bd"/>
</dbReference>
<accession>A0A399DX47</accession>
<comment type="caution">
    <text evidence="4">The sequence shown here is derived from an EMBL/GenBank/DDBJ whole genome shotgun (WGS) entry which is preliminary data.</text>
</comment>
<dbReference type="PROSITE" id="PS51747">
    <property type="entry name" value="CYT_DCMP_DEAMINASES_2"/>
    <property type="match status" value="1"/>
</dbReference>
<dbReference type="EC" id="3.5.4.33" evidence="4"/>
<organism evidence="4 5">
    <name type="scientific">Calidithermus terrae</name>
    <dbReference type="NCBI Taxonomy" id="1408545"/>
    <lineage>
        <taxon>Bacteria</taxon>
        <taxon>Thermotogati</taxon>
        <taxon>Deinococcota</taxon>
        <taxon>Deinococci</taxon>
        <taxon>Thermales</taxon>
        <taxon>Thermaceae</taxon>
        <taxon>Calidithermus</taxon>
    </lineage>
</organism>
<gene>
    <name evidence="4" type="primary">tadA</name>
    <name evidence="4" type="ORF">Mterra_03941</name>
</gene>
<sequence length="176" mass="19959">MIERRWMERAVELARRSLEEGTYPVGAVLTDAEGRLVAEGRNRVLPTGDPTAHAEVEALRGAAAWFRAQGGDRRRRRGEALTLYTTLEPCLMCGGAILFAQVGAVAWGSDDPYGGSHRILQAQSHYDGHRGRWSRSRTFAEPFPDLAREVRALMRQWEERRGRLEEFAWPEPEEAR</sequence>
<dbReference type="PANTHER" id="PTHR11079">
    <property type="entry name" value="CYTOSINE DEAMINASE FAMILY MEMBER"/>
    <property type="match status" value="1"/>
</dbReference>
<dbReference type="GO" id="GO:0052717">
    <property type="term" value="F:tRNA-specific adenosine-34 deaminase activity"/>
    <property type="evidence" value="ECO:0007669"/>
    <property type="project" value="UniProtKB-EC"/>
</dbReference>
<dbReference type="RefSeq" id="WP_119316764.1">
    <property type="nucleotide sequence ID" value="NZ_QXDL01000343.1"/>
</dbReference>
<dbReference type="CDD" id="cd01285">
    <property type="entry name" value="nucleoside_deaminase"/>
    <property type="match status" value="1"/>
</dbReference>
<dbReference type="Proteomes" id="UP000265715">
    <property type="component" value="Unassembled WGS sequence"/>
</dbReference>
<keyword evidence="1" id="KW-0479">Metal-binding</keyword>
<evidence type="ECO:0000313" key="5">
    <source>
        <dbReference type="Proteomes" id="UP000265715"/>
    </source>
</evidence>
<evidence type="ECO:0000256" key="2">
    <source>
        <dbReference type="ARBA" id="ARBA00022833"/>
    </source>
</evidence>
<dbReference type="GO" id="GO:0008270">
    <property type="term" value="F:zinc ion binding"/>
    <property type="evidence" value="ECO:0007669"/>
    <property type="project" value="InterPro"/>
</dbReference>
<evidence type="ECO:0000256" key="1">
    <source>
        <dbReference type="ARBA" id="ARBA00022723"/>
    </source>
</evidence>
<feature type="domain" description="CMP/dCMP-type deaminase" evidence="3">
    <location>
        <begin position="1"/>
        <end position="127"/>
    </location>
</feature>
<dbReference type="SUPFAM" id="SSF53927">
    <property type="entry name" value="Cytidine deaminase-like"/>
    <property type="match status" value="1"/>
</dbReference>
<keyword evidence="5" id="KW-1185">Reference proteome</keyword>
<dbReference type="OrthoDB" id="9802676at2"/>
<evidence type="ECO:0000313" key="4">
    <source>
        <dbReference type="EMBL" id="RIH75818.1"/>
    </source>
</evidence>